<evidence type="ECO:0000313" key="2">
    <source>
        <dbReference type="WBParaSite" id="ES5_v2.g13954.t1"/>
    </source>
</evidence>
<sequence>MLTFNTENMELQNFPFKPPLMDYIFKNAKPEHLIKFYQTCKFFYNKFRRNIILNLEIADYDEAEVLDPTKTIICGSNPNLQKLADFWITDSLIVRYFMIDNYIPLFTQCVIKKLELCECLSWDDYVVLTKAGTVEDLKVEVIVSVPNGNMSFAPIEAIISQVPNATSIEISGNFITAKTFAALVSLDRKAKLSKFVLKDIGFPYINRITESYSDFLSENVDADCNILIDFKLLPEFNDHDRERNGLMKELEKQFGEAAALVLQKIKMLKEVALADN</sequence>
<organism evidence="1 2">
    <name type="scientific">Panagrolaimus sp. ES5</name>
    <dbReference type="NCBI Taxonomy" id="591445"/>
    <lineage>
        <taxon>Eukaryota</taxon>
        <taxon>Metazoa</taxon>
        <taxon>Ecdysozoa</taxon>
        <taxon>Nematoda</taxon>
        <taxon>Chromadorea</taxon>
        <taxon>Rhabditida</taxon>
        <taxon>Tylenchina</taxon>
        <taxon>Panagrolaimomorpha</taxon>
        <taxon>Panagrolaimoidea</taxon>
        <taxon>Panagrolaimidae</taxon>
        <taxon>Panagrolaimus</taxon>
    </lineage>
</organism>
<name>A0AC34F9R7_9BILA</name>
<protein>
    <submittedName>
        <fullName evidence="2">F-box domain-containing protein</fullName>
    </submittedName>
</protein>
<evidence type="ECO:0000313" key="1">
    <source>
        <dbReference type="Proteomes" id="UP000887579"/>
    </source>
</evidence>
<accession>A0AC34F9R7</accession>
<dbReference type="WBParaSite" id="ES5_v2.g13954.t1">
    <property type="protein sequence ID" value="ES5_v2.g13954.t1"/>
    <property type="gene ID" value="ES5_v2.g13954"/>
</dbReference>
<reference evidence="2" key="1">
    <citation type="submission" date="2022-11" db="UniProtKB">
        <authorList>
            <consortium name="WormBaseParasite"/>
        </authorList>
    </citation>
    <scope>IDENTIFICATION</scope>
</reference>
<proteinExistence type="predicted"/>
<dbReference type="Proteomes" id="UP000887579">
    <property type="component" value="Unplaced"/>
</dbReference>